<protein>
    <submittedName>
        <fullName evidence="6">TetR family transcriptional regulator</fullName>
    </submittedName>
</protein>
<feature type="domain" description="HTH tetR-type" evidence="5">
    <location>
        <begin position="11"/>
        <end position="71"/>
    </location>
</feature>
<dbReference type="InterPro" id="IPR009057">
    <property type="entry name" value="Homeodomain-like_sf"/>
</dbReference>
<evidence type="ECO:0000313" key="7">
    <source>
        <dbReference type="Proteomes" id="UP001524478"/>
    </source>
</evidence>
<name>A0ABT1SAI8_9FIRM</name>
<proteinExistence type="predicted"/>
<reference evidence="6 7" key="1">
    <citation type="submission" date="2022-06" db="EMBL/GenBank/DDBJ databases">
        <title>Isolation of gut microbiota from human fecal samples.</title>
        <authorList>
            <person name="Pamer E.G."/>
            <person name="Barat B."/>
            <person name="Waligurski E."/>
            <person name="Medina S."/>
            <person name="Paddock L."/>
            <person name="Mostad J."/>
        </authorList>
    </citation>
    <scope>NUCLEOTIDE SEQUENCE [LARGE SCALE GENOMIC DNA]</scope>
    <source>
        <strain evidence="6 7">DFI.7.95</strain>
    </source>
</reference>
<dbReference type="InterPro" id="IPR001647">
    <property type="entry name" value="HTH_TetR"/>
</dbReference>
<evidence type="ECO:0000313" key="6">
    <source>
        <dbReference type="EMBL" id="MCQ4923325.1"/>
    </source>
</evidence>
<dbReference type="InterPro" id="IPR036271">
    <property type="entry name" value="Tet_transcr_reg_TetR-rel_C_sf"/>
</dbReference>
<feature type="DNA-binding region" description="H-T-H motif" evidence="4">
    <location>
        <begin position="34"/>
        <end position="53"/>
    </location>
</feature>
<dbReference type="RefSeq" id="WP_256311326.1">
    <property type="nucleotide sequence ID" value="NZ_JANGAC010000006.1"/>
</dbReference>
<evidence type="ECO:0000256" key="2">
    <source>
        <dbReference type="ARBA" id="ARBA00023125"/>
    </source>
</evidence>
<dbReference type="PROSITE" id="PS50977">
    <property type="entry name" value="HTH_TETR_2"/>
    <property type="match status" value="1"/>
</dbReference>
<dbReference type="Pfam" id="PF17922">
    <property type="entry name" value="TetR_C_17"/>
    <property type="match status" value="1"/>
</dbReference>
<dbReference type="Gene3D" id="1.10.10.60">
    <property type="entry name" value="Homeodomain-like"/>
    <property type="match status" value="1"/>
</dbReference>
<dbReference type="EMBL" id="JANGAC010000006">
    <property type="protein sequence ID" value="MCQ4923325.1"/>
    <property type="molecule type" value="Genomic_DNA"/>
</dbReference>
<organism evidence="6 7">
    <name type="scientific">Tissierella carlieri</name>
    <dbReference type="NCBI Taxonomy" id="689904"/>
    <lineage>
        <taxon>Bacteria</taxon>
        <taxon>Bacillati</taxon>
        <taxon>Bacillota</taxon>
        <taxon>Tissierellia</taxon>
        <taxon>Tissierellales</taxon>
        <taxon>Tissierellaceae</taxon>
        <taxon>Tissierella</taxon>
    </lineage>
</organism>
<dbReference type="PRINTS" id="PR00455">
    <property type="entry name" value="HTHTETR"/>
</dbReference>
<keyword evidence="1" id="KW-0805">Transcription regulation</keyword>
<evidence type="ECO:0000256" key="4">
    <source>
        <dbReference type="PROSITE-ProRule" id="PRU00335"/>
    </source>
</evidence>
<keyword evidence="3" id="KW-0804">Transcription</keyword>
<dbReference type="PANTHER" id="PTHR47506:SF6">
    <property type="entry name" value="HTH-TYPE TRANSCRIPTIONAL REPRESSOR NEMR"/>
    <property type="match status" value="1"/>
</dbReference>
<dbReference type="Pfam" id="PF00440">
    <property type="entry name" value="TetR_N"/>
    <property type="match status" value="1"/>
</dbReference>
<evidence type="ECO:0000256" key="3">
    <source>
        <dbReference type="ARBA" id="ARBA00023163"/>
    </source>
</evidence>
<keyword evidence="7" id="KW-1185">Reference proteome</keyword>
<dbReference type="InterPro" id="IPR041612">
    <property type="entry name" value="YfiR_C"/>
</dbReference>
<gene>
    <name evidence="6" type="ORF">NE686_09530</name>
</gene>
<sequence>MSPKVSNQYKINKRKELLEAAKRVFIQKGYIQATMQDIIDEAGISRGALYSYFNNIQHVFEELLKLEDEMDILYFEKEEKSSFWQQLINWIKMQQKNIESINQSLLLCKTEFFLTTYRNSNKTSNPYVIERYKELASSIKGFIEEGVKKEEFKPCMPSGSIALYIISFIDGLMLDTFNLGIEVTKVNEQIDILFFTLRKMLCPIIE</sequence>
<keyword evidence="2 4" id="KW-0238">DNA-binding</keyword>
<dbReference type="PANTHER" id="PTHR47506">
    <property type="entry name" value="TRANSCRIPTIONAL REGULATORY PROTEIN"/>
    <property type="match status" value="1"/>
</dbReference>
<dbReference type="SUPFAM" id="SSF48498">
    <property type="entry name" value="Tetracyclin repressor-like, C-terminal domain"/>
    <property type="match status" value="1"/>
</dbReference>
<dbReference type="SUPFAM" id="SSF46689">
    <property type="entry name" value="Homeodomain-like"/>
    <property type="match status" value="1"/>
</dbReference>
<dbReference type="Proteomes" id="UP001524478">
    <property type="component" value="Unassembled WGS sequence"/>
</dbReference>
<comment type="caution">
    <text evidence="6">The sequence shown here is derived from an EMBL/GenBank/DDBJ whole genome shotgun (WGS) entry which is preliminary data.</text>
</comment>
<evidence type="ECO:0000256" key="1">
    <source>
        <dbReference type="ARBA" id="ARBA00023015"/>
    </source>
</evidence>
<evidence type="ECO:0000259" key="5">
    <source>
        <dbReference type="PROSITE" id="PS50977"/>
    </source>
</evidence>
<dbReference type="Gene3D" id="1.10.357.10">
    <property type="entry name" value="Tetracycline Repressor, domain 2"/>
    <property type="match status" value="1"/>
</dbReference>
<accession>A0ABT1SAI8</accession>